<feature type="transmembrane region" description="Helical" evidence="7">
    <location>
        <begin position="276"/>
        <end position="295"/>
    </location>
</feature>
<feature type="transmembrane region" description="Helical" evidence="7">
    <location>
        <begin position="353"/>
        <end position="378"/>
    </location>
</feature>
<evidence type="ECO:0000256" key="5">
    <source>
        <dbReference type="ARBA" id="ARBA00022833"/>
    </source>
</evidence>
<organism evidence="8 9">
    <name type="scientific">Massilia glaciei</name>
    <dbReference type="NCBI Taxonomy" id="1524097"/>
    <lineage>
        <taxon>Bacteria</taxon>
        <taxon>Pseudomonadati</taxon>
        <taxon>Pseudomonadota</taxon>
        <taxon>Betaproteobacteria</taxon>
        <taxon>Burkholderiales</taxon>
        <taxon>Oxalobacteraceae</taxon>
        <taxon>Telluria group</taxon>
        <taxon>Massilia</taxon>
    </lineage>
</organism>
<comment type="cofactor">
    <cofactor evidence="1">
        <name>Zn(2+)</name>
        <dbReference type="ChEBI" id="CHEBI:29105"/>
    </cofactor>
</comment>
<feature type="transmembrane region" description="Helical" evidence="7">
    <location>
        <begin position="450"/>
        <end position="469"/>
    </location>
</feature>
<keyword evidence="9" id="KW-1185">Reference proteome</keyword>
<keyword evidence="7" id="KW-1133">Transmembrane helix</keyword>
<comment type="caution">
    <text evidence="8">The sequence shown here is derived from an EMBL/GenBank/DDBJ whole genome shotgun (WGS) entry which is preliminary data.</text>
</comment>
<gene>
    <name evidence="8" type="ORF">C7C56_016295</name>
</gene>
<comment type="similarity">
    <text evidence="2">Belongs to the peptidase M50B family.</text>
</comment>
<keyword evidence="7" id="KW-0812">Transmembrane</keyword>
<keyword evidence="5" id="KW-0862">Zinc</keyword>
<feature type="transmembrane region" description="Helical" evidence="7">
    <location>
        <begin position="535"/>
        <end position="557"/>
    </location>
</feature>
<name>A0A2U2HIA2_9BURK</name>
<proteinExistence type="inferred from homology"/>
<dbReference type="EMBL" id="PXWF02000245">
    <property type="protein sequence ID" value="PWF46079.1"/>
    <property type="molecule type" value="Genomic_DNA"/>
</dbReference>
<keyword evidence="3" id="KW-0645">Protease</keyword>
<evidence type="ECO:0000256" key="1">
    <source>
        <dbReference type="ARBA" id="ARBA00001947"/>
    </source>
</evidence>
<dbReference type="GO" id="GO:0008237">
    <property type="term" value="F:metallopeptidase activity"/>
    <property type="evidence" value="ECO:0007669"/>
    <property type="project" value="UniProtKB-KW"/>
</dbReference>
<evidence type="ECO:0008006" key="10">
    <source>
        <dbReference type="Google" id="ProtNLM"/>
    </source>
</evidence>
<evidence type="ECO:0000256" key="3">
    <source>
        <dbReference type="ARBA" id="ARBA00022670"/>
    </source>
</evidence>
<sequence length="955" mass="104796">MDVMLGLAATVLGVFVFIQLIQLIVISARLVKVQFWEPTIHAAGRDEAGLARGVLDAAREVVELQGFRYVSTRKVRPFVASVSTFPSYVDAYYNAEHDVHAEVAAASMPSPRWPFEVHLWNSYADGSGLLTVNGIAHGVIPYPANITVVDAYAPNFALQLAAHLARRERITGARTDPADASALSMEMARSLLPAMARQGTVYRNGERQGDPVYNMRLVAAAKMAWRMRIGTARRLRMEIQGDQRPREAAPEVVQAAERIAFVRSLCTLNGMRAPRWFRWSALVVSAGGFIALGSWWWGAKAALVIAAVVALHEAGHWLAMRLARFRDVQVFFVPGMGAATSGEKHDANPLTHLAVYLAGPLPGMLLSVCVFAWVVFGAVDPGAWWYPILGTAAAAAFIINLLNLLPVMPLDGGRVVDLFVMGRLPWLRFGLALASGALLVWAGVASGDNVLRALGLLYLFTIAHQYRLAKVSRAMSRQRLAVPLPSEDFARAALRLHDLLAHASYRKWSFNAKVTVGHALLPRFLGRLPTAKETALGLFIYIACIAAPLLALGALAFKDPQRLAAFGLQGVQREARQLAYETPGSDGAAENPFAYDRVQRASQLSAASDPAQRRDFLSRLIDDANEFGDVGDALRLARMFYEETSELPQPSRERADASAKLGFALSASEDEQDLARAPVLIAEADATLRERMALKPDSADAMLLVSILERRLALNPKGDPLPLMTEIVDLLATHWQVAAHALPAARETLARALDQAGQPGAAEQQLLAAQADFARLPAAPAYARHSLTFDHAWFLLTQRRPEDASELVKRFLVRHEDSAEQYQLQRDAYLLTAVAARMRGDWRAVKAHASVILKFESISSSGNGLVEFFMAARRAKAVQLDMRAALLLVEAERALRRGKSADALVKEMRKQYKRRAGDAARCRFGSDEDVWRKPLSNAIDENERRELKCVGSVLD</sequence>
<reference evidence="8 9" key="1">
    <citation type="submission" date="2018-04" db="EMBL/GenBank/DDBJ databases">
        <title>Massilia violaceinigra sp. nov., a novel purple-pigmented bacterium isolated from Tianshan glacier, Xinjiang, China.</title>
        <authorList>
            <person name="Wang H."/>
        </authorList>
    </citation>
    <scope>NUCLEOTIDE SEQUENCE [LARGE SCALE GENOMIC DNA]</scope>
    <source>
        <strain evidence="8 9">B448-2</strain>
    </source>
</reference>
<dbReference type="OrthoDB" id="9781963at2"/>
<feature type="transmembrane region" description="Helical" evidence="7">
    <location>
        <begin position="301"/>
        <end position="319"/>
    </location>
</feature>
<dbReference type="GO" id="GO:0006508">
    <property type="term" value="P:proteolysis"/>
    <property type="evidence" value="ECO:0007669"/>
    <property type="project" value="UniProtKB-KW"/>
</dbReference>
<protein>
    <recommendedName>
        <fullName evidence="10">Peptidase M50 domain-containing protein</fullName>
    </recommendedName>
</protein>
<dbReference type="CDD" id="cd06160">
    <property type="entry name" value="S2P-M50_like_2"/>
    <property type="match status" value="1"/>
</dbReference>
<feature type="transmembrane region" description="Helical" evidence="7">
    <location>
        <begin position="384"/>
        <end position="405"/>
    </location>
</feature>
<evidence type="ECO:0000256" key="7">
    <source>
        <dbReference type="SAM" id="Phobius"/>
    </source>
</evidence>
<evidence type="ECO:0000313" key="9">
    <source>
        <dbReference type="Proteomes" id="UP000241421"/>
    </source>
</evidence>
<accession>A0A2U2HIA2</accession>
<evidence type="ECO:0000313" key="8">
    <source>
        <dbReference type="EMBL" id="PWF46079.1"/>
    </source>
</evidence>
<evidence type="ECO:0000256" key="2">
    <source>
        <dbReference type="ARBA" id="ARBA00007931"/>
    </source>
</evidence>
<dbReference type="PANTHER" id="PTHR39188:SF3">
    <property type="entry name" value="STAGE IV SPORULATION PROTEIN FB"/>
    <property type="match status" value="1"/>
</dbReference>
<keyword evidence="7" id="KW-0472">Membrane</keyword>
<feature type="transmembrane region" description="Helical" evidence="7">
    <location>
        <begin position="6"/>
        <end position="26"/>
    </location>
</feature>
<keyword evidence="6" id="KW-0482">Metalloprotease</keyword>
<feature type="transmembrane region" description="Helical" evidence="7">
    <location>
        <begin position="426"/>
        <end position="444"/>
    </location>
</feature>
<dbReference type="RefSeq" id="WP_106758430.1">
    <property type="nucleotide sequence ID" value="NZ_PXWF02000245.1"/>
</dbReference>
<keyword evidence="4" id="KW-0378">Hydrolase</keyword>
<evidence type="ECO:0000256" key="6">
    <source>
        <dbReference type="ARBA" id="ARBA00023049"/>
    </source>
</evidence>
<evidence type="ECO:0000256" key="4">
    <source>
        <dbReference type="ARBA" id="ARBA00022801"/>
    </source>
</evidence>
<dbReference type="PANTHER" id="PTHR39188">
    <property type="entry name" value="MEMBRANE-ASSOCIATED ZINC METALLOPROTEASE M50B"/>
    <property type="match status" value="1"/>
</dbReference>
<dbReference type="Proteomes" id="UP000241421">
    <property type="component" value="Unassembled WGS sequence"/>
</dbReference>
<dbReference type="AlphaFoldDB" id="A0A2U2HIA2"/>